<protein>
    <recommendedName>
        <fullName evidence="2">Rab-GAP TBC domain-containing protein</fullName>
    </recommendedName>
</protein>
<dbReference type="SUPFAM" id="SSF47923">
    <property type="entry name" value="Ypt/Rab-GAP domain of gyp1p"/>
    <property type="match status" value="1"/>
</dbReference>
<reference evidence="3 4" key="1">
    <citation type="submission" date="2018-11" db="EMBL/GenBank/DDBJ databases">
        <authorList>
            <consortium name="Pathogen Informatics"/>
        </authorList>
    </citation>
    <scope>NUCLEOTIDE SEQUENCE [LARGE SCALE GENOMIC DNA]</scope>
</reference>
<evidence type="ECO:0000313" key="3">
    <source>
        <dbReference type="EMBL" id="VDN46227.1"/>
    </source>
</evidence>
<feature type="region of interest" description="Disordered" evidence="1">
    <location>
        <begin position="77"/>
        <end position="105"/>
    </location>
</feature>
<feature type="domain" description="Rab-GAP TBC" evidence="2">
    <location>
        <begin position="1"/>
        <end position="53"/>
    </location>
</feature>
<dbReference type="AlphaFoldDB" id="A0A3P7PP07"/>
<dbReference type="InterPro" id="IPR039755">
    <property type="entry name" value="TBC1D23"/>
</dbReference>
<feature type="compositionally biased region" description="Basic and acidic residues" evidence="1">
    <location>
        <begin position="88"/>
        <end position="105"/>
    </location>
</feature>
<dbReference type="PANTHER" id="PTHR13297">
    <property type="entry name" value="TBC1 DOMAIN FAMILY MEMBER 23-RELATED"/>
    <property type="match status" value="1"/>
</dbReference>
<name>A0A3P7PP07_DIBLA</name>
<dbReference type="Pfam" id="PF00566">
    <property type="entry name" value="RabGAP-TBC"/>
    <property type="match status" value="1"/>
</dbReference>
<dbReference type="GO" id="GO:0005802">
    <property type="term" value="C:trans-Golgi network"/>
    <property type="evidence" value="ECO:0007669"/>
    <property type="project" value="TreeGrafter"/>
</dbReference>
<organism evidence="3 4">
    <name type="scientific">Dibothriocephalus latus</name>
    <name type="common">Fish tapeworm</name>
    <name type="synonym">Diphyllobothrium latum</name>
    <dbReference type="NCBI Taxonomy" id="60516"/>
    <lineage>
        <taxon>Eukaryota</taxon>
        <taxon>Metazoa</taxon>
        <taxon>Spiralia</taxon>
        <taxon>Lophotrochozoa</taxon>
        <taxon>Platyhelminthes</taxon>
        <taxon>Cestoda</taxon>
        <taxon>Eucestoda</taxon>
        <taxon>Diphyllobothriidea</taxon>
        <taxon>Diphyllobothriidae</taxon>
        <taxon>Dibothriocephalus</taxon>
    </lineage>
</organism>
<evidence type="ECO:0000256" key="1">
    <source>
        <dbReference type="SAM" id="MobiDB-lite"/>
    </source>
</evidence>
<gene>
    <name evidence="3" type="ORF">DILT_LOCUS19726</name>
</gene>
<evidence type="ECO:0000313" key="4">
    <source>
        <dbReference type="Proteomes" id="UP000281553"/>
    </source>
</evidence>
<feature type="non-terminal residue" evidence="3">
    <location>
        <position position="105"/>
    </location>
</feature>
<dbReference type="GO" id="GO:0005829">
    <property type="term" value="C:cytosol"/>
    <property type="evidence" value="ECO:0007669"/>
    <property type="project" value="GOC"/>
</dbReference>
<evidence type="ECO:0000259" key="2">
    <source>
        <dbReference type="PROSITE" id="PS50086"/>
    </source>
</evidence>
<accession>A0A3P7PP07</accession>
<proteinExistence type="predicted"/>
<dbReference type="Gene3D" id="1.10.472.80">
    <property type="entry name" value="Ypt/Rab-GAP domain of gyp1p, domain 3"/>
    <property type="match status" value="1"/>
</dbReference>
<dbReference type="OrthoDB" id="73307at2759"/>
<dbReference type="PANTHER" id="PTHR13297:SF5">
    <property type="entry name" value="TBC1 DOMAIN FAMILY MEMBER 23"/>
    <property type="match status" value="1"/>
</dbReference>
<dbReference type="InterPro" id="IPR000195">
    <property type="entry name" value="Rab-GAP-TBC_dom"/>
</dbReference>
<dbReference type="GO" id="GO:0099041">
    <property type="term" value="P:vesicle tethering to Golgi"/>
    <property type="evidence" value="ECO:0007669"/>
    <property type="project" value="TreeGrafter"/>
</dbReference>
<dbReference type="GO" id="GO:0042147">
    <property type="term" value="P:retrograde transport, endosome to Golgi"/>
    <property type="evidence" value="ECO:0007669"/>
    <property type="project" value="InterPro"/>
</dbReference>
<dbReference type="Proteomes" id="UP000281553">
    <property type="component" value="Unassembled WGS sequence"/>
</dbReference>
<dbReference type="InterPro" id="IPR035969">
    <property type="entry name" value="Rab-GAP_TBC_sf"/>
</dbReference>
<dbReference type="PROSITE" id="PS50086">
    <property type="entry name" value="TBC_RABGAP"/>
    <property type="match status" value="1"/>
</dbReference>
<sequence>MLLQYHEPLLCNFLDSHKLAPECYARLWFESLFANCLQEETLLALWDLQFLLNTPHFGMFVALVLLANAKDELMGIQDVEQEEQEDGEINHTDDAHNAKTEDTAT</sequence>
<dbReference type="EMBL" id="UYRU01119509">
    <property type="protein sequence ID" value="VDN46227.1"/>
    <property type="molecule type" value="Genomic_DNA"/>
</dbReference>
<keyword evidence="4" id="KW-1185">Reference proteome</keyword>